<feature type="transmembrane region" description="Helical" evidence="1">
    <location>
        <begin position="243"/>
        <end position="264"/>
    </location>
</feature>
<dbReference type="STRING" id="1297742.A176_000557"/>
<evidence type="ECO:0000313" key="4">
    <source>
        <dbReference type="Proteomes" id="UP000009026"/>
    </source>
</evidence>
<keyword evidence="1" id="KW-0812">Transmembrane</keyword>
<evidence type="ECO:0000256" key="2">
    <source>
        <dbReference type="SAM" id="SignalP"/>
    </source>
</evidence>
<dbReference type="Proteomes" id="UP000009026">
    <property type="component" value="Chromosome"/>
</dbReference>
<evidence type="ECO:0000313" key="3">
    <source>
        <dbReference type="EMBL" id="AKQ63645.1"/>
    </source>
</evidence>
<name>A0A0H4WQN8_9BACT</name>
<dbReference type="PROSITE" id="PS51257">
    <property type="entry name" value="PROKAR_LIPOPROTEIN"/>
    <property type="match status" value="1"/>
</dbReference>
<protein>
    <recommendedName>
        <fullName evidence="5">Lipoprotein</fullName>
    </recommendedName>
</protein>
<dbReference type="RefSeq" id="WP_002636911.1">
    <property type="nucleotide sequence ID" value="NZ_CP012109.1"/>
</dbReference>
<keyword evidence="2" id="KW-0732">Signal</keyword>
<sequence>MLPGSPRSPLLLTALSLLLLSATGCFDVQQDLWIEPGGSARLVVDVSIPQARMDLREIRGSLSPRQLLFVAAGDIEKALREAPEVAQVMLRDYEKEGRDHLVYDVTVKDVTRLPDLYRRTAEQNKHVPWQPRGVWDFGIERQGGQYVFTQRFNIDKLLDRPRAPGNEAVDPAAAQAFAKGFLRATLGNNRLTLRIHGPSIGETNGTVNEKKDTVEWKLNLAELMDAPAEGREFRAVIHDSAPLWLWPVVLGVPVAVLLLTLSAARNRRRAAAR</sequence>
<dbReference type="PATRIC" id="fig|1297742.4.peg.565"/>
<dbReference type="KEGG" id="mym:A176_000557"/>
<evidence type="ECO:0008006" key="5">
    <source>
        <dbReference type="Google" id="ProtNLM"/>
    </source>
</evidence>
<dbReference type="EMBL" id="CP012109">
    <property type="protein sequence ID" value="AKQ63645.1"/>
    <property type="molecule type" value="Genomic_DNA"/>
</dbReference>
<keyword evidence="1" id="KW-1133">Transmembrane helix</keyword>
<reference evidence="3 4" key="1">
    <citation type="journal article" date="2016" name="PLoS ONE">
        <title>Complete Genome Sequence and Comparative Genomics of a Novel Myxobacterium Myxococcus hansupus.</title>
        <authorList>
            <person name="Sharma G."/>
            <person name="Narwani T."/>
            <person name="Subramanian S."/>
        </authorList>
    </citation>
    <scope>NUCLEOTIDE SEQUENCE [LARGE SCALE GENOMIC DNA]</scope>
    <source>
        <strain evidence="4">mixupus</strain>
    </source>
</reference>
<keyword evidence="1" id="KW-0472">Membrane</keyword>
<gene>
    <name evidence="3" type="ORF">A176_000557</name>
</gene>
<keyword evidence="4" id="KW-1185">Reference proteome</keyword>
<dbReference type="OrthoDB" id="5518486at2"/>
<accession>A0A0H4WQN8</accession>
<proteinExistence type="predicted"/>
<feature type="chain" id="PRO_5005212939" description="Lipoprotein" evidence="2">
    <location>
        <begin position="28"/>
        <end position="273"/>
    </location>
</feature>
<dbReference type="AlphaFoldDB" id="A0A0H4WQN8"/>
<organism evidence="3 4">
    <name type="scientific">Pseudomyxococcus hansupus</name>
    <dbReference type="NCBI Taxonomy" id="1297742"/>
    <lineage>
        <taxon>Bacteria</taxon>
        <taxon>Pseudomonadati</taxon>
        <taxon>Myxococcota</taxon>
        <taxon>Myxococcia</taxon>
        <taxon>Myxococcales</taxon>
        <taxon>Cystobacterineae</taxon>
        <taxon>Myxococcaceae</taxon>
        <taxon>Pseudomyxococcus</taxon>
    </lineage>
</organism>
<evidence type="ECO:0000256" key="1">
    <source>
        <dbReference type="SAM" id="Phobius"/>
    </source>
</evidence>
<feature type="signal peptide" evidence="2">
    <location>
        <begin position="1"/>
        <end position="27"/>
    </location>
</feature>